<gene>
    <name evidence="4" type="ORF">EB796_000849</name>
</gene>
<evidence type="ECO:0000256" key="2">
    <source>
        <dbReference type="SAM" id="Phobius"/>
    </source>
</evidence>
<feature type="compositionally biased region" description="Acidic residues" evidence="1">
    <location>
        <begin position="95"/>
        <end position="109"/>
    </location>
</feature>
<proteinExistence type="predicted"/>
<comment type="caution">
    <text evidence="4">The sequence shown here is derived from an EMBL/GenBank/DDBJ whole genome shotgun (WGS) entry which is preliminary data.</text>
</comment>
<dbReference type="InterPro" id="IPR029071">
    <property type="entry name" value="Ubiquitin-like_domsf"/>
</dbReference>
<feature type="compositionally biased region" description="Polar residues" evidence="1">
    <location>
        <begin position="129"/>
        <end position="142"/>
    </location>
</feature>
<keyword evidence="2" id="KW-0472">Membrane</keyword>
<keyword evidence="2" id="KW-1133">Transmembrane helix</keyword>
<accession>A0A7J7KRN7</accession>
<name>A0A7J7KRN7_BUGNE</name>
<evidence type="ECO:0000313" key="5">
    <source>
        <dbReference type="Proteomes" id="UP000593567"/>
    </source>
</evidence>
<feature type="compositionally biased region" description="Basic and acidic residues" evidence="1">
    <location>
        <begin position="110"/>
        <end position="128"/>
    </location>
</feature>
<dbReference type="SUPFAM" id="SSF54236">
    <property type="entry name" value="Ubiquitin-like"/>
    <property type="match status" value="1"/>
</dbReference>
<feature type="region of interest" description="Disordered" evidence="1">
    <location>
        <begin position="85"/>
        <end position="144"/>
    </location>
</feature>
<reference evidence="4" key="1">
    <citation type="submission" date="2020-06" db="EMBL/GenBank/DDBJ databases">
        <title>Draft genome of Bugula neritina, a colonial animal packing powerful symbionts and potential medicines.</title>
        <authorList>
            <person name="Rayko M."/>
        </authorList>
    </citation>
    <scope>NUCLEOTIDE SEQUENCE [LARGE SCALE GENOMIC DNA]</scope>
    <source>
        <strain evidence="4">Kwan_BN1</strain>
    </source>
</reference>
<evidence type="ECO:0000259" key="3">
    <source>
        <dbReference type="PROSITE" id="PS50053"/>
    </source>
</evidence>
<protein>
    <recommendedName>
        <fullName evidence="3">Ubiquitin-like domain-containing protein</fullName>
    </recommendedName>
</protein>
<dbReference type="PROSITE" id="PS50053">
    <property type="entry name" value="UBIQUITIN_2"/>
    <property type="match status" value="1"/>
</dbReference>
<dbReference type="EMBL" id="VXIV02000096">
    <property type="protein sequence ID" value="KAF6040866.1"/>
    <property type="molecule type" value="Genomic_DNA"/>
</dbReference>
<evidence type="ECO:0000256" key="1">
    <source>
        <dbReference type="SAM" id="MobiDB-lite"/>
    </source>
</evidence>
<dbReference type="InterPro" id="IPR000626">
    <property type="entry name" value="Ubiquitin-like_dom"/>
</dbReference>
<dbReference type="Gene3D" id="3.10.20.90">
    <property type="entry name" value="Phosphatidylinositol 3-kinase Catalytic Subunit, Chain A, domain 1"/>
    <property type="match status" value="1"/>
</dbReference>
<dbReference type="Proteomes" id="UP000593567">
    <property type="component" value="Unassembled WGS sequence"/>
</dbReference>
<dbReference type="CDD" id="cd17039">
    <property type="entry name" value="Ubl_ubiquitin_like"/>
    <property type="match status" value="1"/>
</dbReference>
<dbReference type="Pfam" id="PF00240">
    <property type="entry name" value="ubiquitin"/>
    <property type="match status" value="1"/>
</dbReference>
<sequence length="357" mass="39824">MDTSSKEGQTRMIHVQTETKNLDLSVDLACNVQGLKESIEEVEGIPVQQQEIILNGKELNHGEDLPQQDELTLQLVVKSDSNVEESAAGNFSTEAAEEEYTEADFEDSTSLDKVDSANQDIKEKDKETASVNTGLDSPNPQKAGSPISVAFLDDGVDSLISDHYQTLTDMLSKRVEELTSGHFKSYTQLSVLQQTANHISSHMKHNEDFLLKMSKALEITMNSLSKLNKTIINKIEEEHLQTWLSTPITSQDASEQSKSRDLMAKAAELREAVAASELQFAAVTKLCAEMEVNTAEAQQMAIDARIAAEEAARKVEEAEKAAREKHVIIFCFVFIYYVIIFCFVFIYYVIIFCFGFI</sequence>
<organism evidence="4 5">
    <name type="scientific">Bugula neritina</name>
    <name type="common">Brown bryozoan</name>
    <name type="synonym">Sertularia neritina</name>
    <dbReference type="NCBI Taxonomy" id="10212"/>
    <lineage>
        <taxon>Eukaryota</taxon>
        <taxon>Metazoa</taxon>
        <taxon>Spiralia</taxon>
        <taxon>Lophotrochozoa</taxon>
        <taxon>Bryozoa</taxon>
        <taxon>Gymnolaemata</taxon>
        <taxon>Cheilostomatida</taxon>
        <taxon>Flustrina</taxon>
        <taxon>Buguloidea</taxon>
        <taxon>Bugulidae</taxon>
        <taxon>Bugula</taxon>
    </lineage>
</organism>
<feature type="domain" description="Ubiquitin-like" evidence="3">
    <location>
        <begin position="11"/>
        <end position="65"/>
    </location>
</feature>
<keyword evidence="2" id="KW-0812">Transmembrane</keyword>
<feature type="transmembrane region" description="Helical" evidence="2">
    <location>
        <begin position="327"/>
        <end position="356"/>
    </location>
</feature>
<dbReference type="AlphaFoldDB" id="A0A7J7KRN7"/>
<evidence type="ECO:0000313" key="4">
    <source>
        <dbReference type="EMBL" id="KAF6040866.1"/>
    </source>
</evidence>
<keyword evidence="5" id="KW-1185">Reference proteome</keyword>